<feature type="region of interest" description="Disordered" evidence="1">
    <location>
        <begin position="652"/>
        <end position="709"/>
    </location>
</feature>
<accession>A5ULL1</accession>
<gene>
    <name evidence="3" type="ordered locus">Msm_0884</name>
</gene>
<keyword evidence="2" id="KW-0472">Membrane</keyword>
<dbReference type="Proteomes" id="UP000001992">
    <property type="component" value="Chromosome"/>
</dbReference>
<dbReference type="eggNOG" id="arCOG08948">
    <property type="taxonomic scope" value="Archaea"/>
</dbReference>
<feature type="compositionally biased region" description="Polar residues" evidence="1">
    <location>
        <begin position="620"/>
        <end position="634"/>
    </location>
</feature>
<protein>
    <submittedName>
        <fullName evidence="3">Adhesin-like protein</fullName>
    </submittedName>
</protein>
<feature type="transmembrane region" description="Helical" evidence="2">
    <location>
        <begin position="729"/>
        <end position="747"/>
    </location>
</feature>
<name>A5ULL1_METS3</name>
<dbReference type="AlphaFoldDB" id="A5ULL1"/>
<dbReference type="SUPFAM" id="SSF51126">
    <property type="entry name" value="Pectin lyase-like"/>
    <property type="match status" value="1"/>
</dbReference>
<dbReference type="BioCyc" id="MSMI420247:GHWZ-902-MONOMER"/>
<dbReference type="InterPro" id="IPR012334">
    <property type="entry name" value="Pectin_lyas_fold"/>
</dbReference>
<feature type="region of interest" description="Disordered" evidence="1">
    <location>
        <begin position="565"/>
        <end position="634"/>
    </location>
</feature>
<keyword evidence="2" id="KW-1133">Transmembrane helix</keyword>
<dbReference type="EnsemblBacteria" id="ABQ87089">
    <property type="protein sequence ID" value="ABQ87089"/>
    <property type="gene ID" value="Msm_0884"/>
</dbReference>
<evidence type="ECO:0000256" key="2">
    <source>
        <dbReference type="SAM" id="Phobius"/>
    </source>
</evidence>
<dbReference type="EMBL" id="CP000678">
    <property type="protein sequence ID" value="ABQ87089.1"/>
    <property type="molecule type" value="Genomic_DNA"/>
</dbReference>
<dbReference type="Gene3D" id="2.160.20.10">
    <property type="entry name" value="Single-stranded right-handed beta-helix, Pectin lyase-like"/>
    <property type="match status" value="1"/>
</dbReference>
<dbReference type="SMART" id="SM00710">
    <property type="entry name" value="PbH1"/>
    <property type="match status" value="7"/>
</dbReference>
<feature type="compositionally biased region" description="Low complexity" evidence="1">
    <location>
        <begin position="668"/>
        <end position="706"/>
    </location>
</feature>
<keyword evidence="4" id="KW-1185">Reference proteome</keyword>
<feature type="compositionally biased region" description="Polar residues" evidence="1">
    <location>
        <begin position="652"/>
        <end position="667"/>
    </location>
</feature>
<dbReference type="HOGENOM" id="CLU_371175_0_0_2"/>
<dbReference type="KEGG" id="msi:Msm_0884"/>
<dbReference type="PATRIC" id="fig|420247.28.peg.881"/>
<proteinExistence type="predicted"/>
<evidence type="ECO:0000256" key="1">
    <source>
        <dbReference type="SAM" id="MobiDB-lite"/>
    </source>
</evidence>
<sequence>MLFFVIMGCVSANDLSTLGENTTVPNIIIVGDAPEVPDVPDIPDIPDFPVDPDNPDIDDQNDSDTVNLTIFNIDEYFVDGTLGVEHSNTKFVLTQNFDNLGLLKIEANNVTILGNNFTLQNVAFLINGKDVTLANFTLVNDFDFKDADGAAILTLANNTHIRDCVINYNVPRDSEGYGISAVGRRIAPISGLEVINCIINFEGHNYKANTYNYALKVSNCPNALIANNSIYTQLPLRDVNFGAVGADLNSNYVASVGIEYSNNLTFIGNIVASIVNKRPGSPFPTLDGIIIADSNDCLVKNNTLYMEDFLTFPGLNNYLYGIDVWRVNSLTLDSNNIAILTTGGMLSAGTAYPIQITGPSKKINITNNDLYSISNGPNIGIYSQNYYGDTQLYIAHNKINVTGLAGNDSWALVAGIEVQDSNDTIINNTIEVHSVAEVKDNDNMYGISYSQSTKGNHTFVIKNNTVTSDAKYAISLISAENSVIVDNLLISTRKDAKASYDAFNTKGKFYNTSYYNNRVVNAFDYYAEIYNHVDGGSEFNYTTPTNVNNLTNKVDGSKIKPWFPDFPNRNPLLPKPGDGSSVIVTPDDGDDKNPNVPDRPDGDAGYVDVPDLSGDDGGSKNPSNGTSSTDKNSNKLGVSLLDALINFLNSNTDTGDSRSNSYGGTVRTNSSTSSSDSPSLDGNPSPASSTKSSSGSNAKSAGSSAGDDSKSVKAYEIDKNIMKSNPNTIIASIILIIIVALLIFVGYKRRKLNEE</sequence>
<dbReference type="InterPro" id="IPR011050">
    <property type="entry name" value="Pectin_lyase_fold/virulence"/>
</dbReference>
<reference evidence="3 4" key="1">
    <citation type="journal article" date="2007" name="Proc. Natl. Acad. Sci. U.S.A.">
        <title>Genomic and metabolic adaptations of Methanobrevibacter smithii to the human gut.</title>
        <authorList>
            <person name="Samuel B.S."/>
            <person name="Hansen E.E."/>
            <person name="Manchester J.K."/>
            <person name="Coutinho P.M."/>
            <person name="Henrissat B."/>
            <person name="Fulton R."/>
            <person name="Latreille P."/>
            <person name="Kim K."/>
            <person name="Wilson R.K."/>
            <person name="Gordon J.I."/>
        </authorList>
    </citation>
    <scope>NUCLEOTIDE SEQUENCE [LARGE SCALE GENOMIC DNA]</scope>
    <source>
        <strain evidence="4">ATCC 35061 / DSM 861 / OCM 144 / PS</strain>
    </source>
</reference>
<evidence type="ECO:0000313" key="4">
    <source>
        <dbReference type="Proteomes" id="UP000001992"/>
    </source>
</evidence>
<dbReference type="InterPro" id="IPR006626">
    <property type="entry name" value="PbH1"/>
</dbReference>
<evidence type="ECO:0000313" key="3">
    <source>
        <dbReference type="EMBL" id="ABQ87089.1"/>
    </source>
</evidence>
<organism evidence="3 4">
    <name type="scientific">Methanobrevibacter smithii (strain ATCC 35061 / DSM 861 / OCM 144 / PS)</name>
    <dbReference type="NCBI Taxonomy" id="420247"/>
    <lineage>
        <taxon>Archaea</taxon>
        <taxon>Methanobacteriati</taxon>
        <taxon>Methanobacteriota</taxon>
        <taxon>Methanomada group</taxon>
        <taxon>Methanobacteria</taxon>
        <taxon>Methanobacteriales</taxon>
        <taxon>Methanobacteriaceae</taxon>
        <taxon>Methanobrevibacter</taxon>
    </lineage>
</organism>
<keyword evidence="2" id="KW-0812">Transmembrane</keyword>